<evidence type="ECO:0000313" key="2">
    <source>
        <dbReference type="Proteomes" id="UP001216139"/>
    </source>
</evidence>
<name>A0ABY7TA36_9SPHI</name>
<gene>
    <name evidence="1" type="ORF">PQO05_02490</name>
</gene>
<keyword evidence="2" id="KW-1185">Reference proteome</keyword>
<organism evidence="1 2">
    <name type="scientific">Mucilaginibacter jinjuensis</name>
    <dbReference type="NCBI Taxonomy" id="1176721"/>
    <lineage>
        <taxon>Bacteria</taxon>
        <taxon>Pseudomonadati</taxon>
        <taxon>Bacteroidota</taxon>
        <taxon>Sphingobacteriia</taxon>
        <taxon>Sphingobacteriales</taxon>
        <taxon>Sphingobacteriaceae</taxon>
        <taxon>Mucilaginibacter</taxon>
    </lineage>
</organism>
<sequence>MHKVLLFTFMLILFNAAYGQQRLVYNNKFFILDPIPTVSIINNNAVTHKKTQGIASPVINVGPLSGTIKTCAHVASTTFQQFTISGDNLTSDLQVSAPYVNAYDDTYTPPTFIGYISGFEISTTPNDPASFSHLLTLPQVNGKVATITIYVRMSADNVHPNYPAIIEANTDGIPSKNIYYGDIKGSQTPLPDVDVSNQTICNNTLTAKITFKGRSEETTGKSYTWVNDNTAIGLAANGTGDIPSFIGKNSGTEPLRANVTVTPVGDCMGMPQTFHIVVNPTLHPVLTVSTLTPIVCTGATITFTATPKNVGDLPIYKWLINGKFDGGNTITGDNTLVYTSDKLKNGDKVTCTVTGATYCYTPVTSDPFTVNMIPLPQVHFDNSSYTIYPGQSVQLNAIANSSVNGYSWSPTTGLSNPGIANPIARPSETTLYKLTTSTAGGCTADASVTVNVVPRPDVYVNVFTPNGDGVNDTWTVPKLVNFPNCSVKIYNRYGGLVYQSIGYSKPWDGTFKSKPLPVGSYYYLIDLNTGDPPISGYVCILR</sequence>
<proteinExistence type="predicted"/>
<evidence type="ECO:0000313" key="1">
    <source>
        <dbReference type="EMBL" id="WCT12801.1"/>
    </source>
</evidence>
<dbReference type="EMBL" id="CP117167">
    <property type="protein sequence ID" value="WCT12801.1"/>
    <property type="molecule type" value="Genomic_DNA"/>
</dbReference>
<reference evidence="1 2" key="1">
    <citation type="submission" date="2023-02" db="EMBL/GenBank/DDBJ databases">
        <title>Genome sequence of Mucilaginibacter jinjuensis strain KACC 16571.</title>
        <authorList>
            <person name="Kim S."/>
            <person name="Heo J."/>
            <person name="Kwon S.-W."/>
        </authorList>
    </citation>
    <scope>NUCLEOTIDE SEQUENCE [LARGE SCALE GENOMIC DNA]</scope>
    <source>
        <strain evidence="1 2">KACC 16571</strain>
    </source>
</reference>
<dbReference type="InterPro" id="IPR026341">
    <property type="entry name" value="T9SS_type_B"/>
</dbReference>
<dbReference type="RefSeq" id="WP_273631072.1">
    <property type="nucleotide sequence ID" value="NZ_CP117167.1"/>
</dbReference>
<accession>A0ABY7TA36</accession>
<protein>
    <submittedName>
        <fullName evidence="1">Gliding motility-associated C-terminal domain-containing protein</fullName>
    </submittedName>
</protein>
<dbReference type="Proteomes" id="UP001216139">
    <property type="component" value="Chromosome"/>
</dbReference>
<dbReference type="NCBIfam" id="TIGR04131">
    <property type="entry name" value="Bac_Flav_CTERM"/>
    <property type="match status" value="1"/>
</dbReference>
<dbReference type="Pfam" id="PF13585">
    <property type="entry name" value="CHU_C"/>
    <property type="match status" value="1"/>
</dbReference>